<dbReference type="PROSITE" id="PS50198">
    <property type="entry name" value="PPIC_PPIASE_2"/>
    <property type="match status" value="1"/>
</dbReference>
<feature type="domain" description="PpiC" evidence="10">
    <location>
        <begin position="203"/>
        <end position="301"/>
    </location>
</feature>
<dbReference type="InterPro" id="IPR015391">
    <property type="entry name" value="SurA_N"/>
</dbReference>
<evidence type="ECO:0000259" key="10">
    <source>
        <dbReference type="PROSITE" id="PS50198"/>
    </source>
</evidence>
<organism evidence="11 12">
    <name type="scientific">Pelagibius litoralis</name>
    <dbReference type="NCBI Taxonomy" id="374515"/>
    <lineage>
        <taxon>Bacteria</taxon>
        <taxon>Pseudomonadati</taxon>
        <taxon>Pseudomonadota</taxon>
        <taxon>Alphaproteobacteria</taxon>
        <taxon>Rhodospirillales</taxon>
        <taxon>Rhodovibrionaceae</taxon>
        <taxon>Pelagibius</taxon>
    </lineage>
</organism>
<dbReference type="InterPro" id="IPR050280">
    <property type="entry name" value="OMP_Chaperone_SurA"/>
</dbReference>
<dbReference type="GO" id="GO:0003755">
    <property type="term" value="F:peptidyl-prolyl cis-trans isomerase activity"/>
    <property type="evidence" value="ECO:0007669"/>
    <property type="project" value="UniProtKB-KW"/>
</dbReference>
<dbReference type="Gene3D" id="1.10.4030.10">
    <property type="entry name" value="Porin chaperone SurA, peptide-binding domain"/>
    <property type="match status" value="1"/>
</dbReference>
<dbReference type="RefSeq" id="WP_167226748.1">
    <property type="nucleotide sequence ID" value="NZ_JAAQPH010000013.1"/>
</dbReference>
<dbReference type="Gene3D" id="3.10.50.40">
    <property type="match status" value="1"/>
</dbReference>
<dbReference type="AlphaFoldDB" id="A0A967EZK5"/>
<comment type="caution">
    <text evidence="11">The sequence shown here is derived from an EMBL/GenBank/DDBJ whole genome shotgun (WGS) entry which is preliminary data.</text>
</comment>
<dbReference type="SUPFAM" id="SSF54534">
    <property type="entry name" value="FKBP-like"/>
    <property type="match status" value="1"/>
</dbReference>
<protein>
    <recommendedName>
        <fullName evidence="1">Parvulin-like PPIase</fullName>
    </recommendedName>
    <alternativeName>
        <fullName evidence="7">Peptidyl-prolyl cis-trans isomerase plp</fullName>
    </alternativeName>
    <alternativeName>
        <fullName evidence="8">Rotamase plp</fullName>
    </alternativeName>
</protein>
<reference evidence="11" key="1">
    <citation type="submission" date="2020-03" db="EMBL/GenBank/DDBJ databases">
        <title>Genome of Pelagibius litoralis DSM 21314T.</title>
        <authorList>
            <person name="Wang G."/>
        </authorList>
    </citation>
    <scope>NUCLEOTIDE SEQUENCE</scope>
    <source>
        <strain evidence="11">DSM 21314</strain>
    </source>
</reference>
<proteinExistence type="predicted"/>
<evidence type="ECO:0000256" key="4">
    <source>
        <dbReference type="ARBA" id="ARBA00023110"/>
    </source>
</evidence>
<dbReference type="SUPFAM" id="SSF109998">
    <property type="entry name" value="Triger factor/SurA peptide-binding domain-like"/>
    <property type="match status" value="1"/>
</dbReference>
<name>A0A967EZK5_9PROT</name>
<keyword evidence="6 9" id="KW-0413">Isomerase</keyword>
<evidence type="ECO:0000313" key="12">
    <source>
        <dbReference type="Proteomes" id="UP000761264"/>
    </source>
</evidence>
<evidence type="ECO:0000256" key="6">
    <source>
        <dbReference type="ARBA" id="ARBA00023235"/>
    </source>
</evidence>
<keyword evidence="4 9" id="KW-0697">Rotamase</keyword>
<accession>A0A967EZK5</accession>
<evidence type="ECO:0000256" key="9">
    <source>
        <dbReference type="PROSITE-ProRule" id="PRU00278"/>
    </source>
</evidence>
<dbReference type="PANTHER" id="PTHR47637:SF1">
    <property type="entry name" value="CHAPERONE SURA"/>
    <property type="match status" value="1"/>
</dbReference>
<dbReference type="Pfam" id="PF09312">
    <property type="entry name" value="SurA_N"/>
    <property type="match status" value="1"/>
</dbReference>
<dbReference type="InterPro" id="IPR046357">
    <property type="entry name" value="PPIase_dom_sf"/>
</dbReference>
<evidence type="ECO:0000313" key="11">
    <source>
        <dbReference type="EMBL" id="NIA70295.1"/>
    </source>
</evidence>
<evidence type="ECO:0000256" key="2">
    <source>
        <dbReference type="ARBA" id="ARBA00022729"/>
    </source>
</evidence>
<keyword evidence="3" id="KW-0574">Periplasm</keyword>
<evidence type="ECO:0000256" key="8">
    <source>
        <dbReference type="ARBA" id="ARBA00031484"/>
    </source>
</evidence>
<dbReference type="Proteomes" id="UP000761264">
    <property type="component" value="Unassembled WGS sequence"/>
</dbReference>
<dbReference type="Pfam" id="PF00639">
    <property type="entry name" value="Rotamase"/>
    <property type="match status" value="1"/>
</dbReference>
<evidence type="ECO:0000256" key="1">
    <source>
        <dbReference type="ARBA" id="ARBA00018370"/>
    </source>
</evidence>
<dbReference type="InterPro" id="IPR000297">
    <property type="entry name" value="PPIase_PpiC"/>
</dbReference>
<dbReference type="PANTHER" id="PTHR47637">
    <property type="entry name" value="CHAPERONE SURA"/>
    <property type="match status" value="1"/>
</dbReference>
<sequence length="345" mass="38303">MNRRRPAGYSGAAISRDECMSVRKFYTPGHRSRIGSFLLLCCLISIAFLPRTTALAQEAFRPAAVVNDEVISVLDLAMRVRLAIVGAGVNDSPEVRRRLTPQVLRGLIDERLQMQEAGRLDIAVSDDQVANALQQISQQNGMSEGQFLSMLRNRGIIPTTLIDQIRAQIAWQSIVQRRLRPTIVISDEEVQEVADRLASRQGSIERRIAEIFVSVESAAQEDQALANANRLLEQLRAGANFAGLARQFSQSGTASLGGDRGWVQDGELPEELNKALAQMGPGDVSPPIRSLSGFTILLLRDLRKNEGQSIDRTRIQRNLTDQRVNQLAQRSMQELRRTANVDVRI</sequence>
<dbReference type="InterPro" id="IPR027304">
    <property type="entry name" value="Trigger_fact/SurA_dom_sf"/>
</dbReference>
<keyword evidence="2" id="KW-0732">Signal</keyword>
<keyword evidence="12" id="KW-1185">Reference proteome</keyword>
<gene>
    <name evidence="11" type="ORF">HBA54_16935</name>
</gene>
<dbReference type="EMBL" id="JAAQPH010000013">
    <property type="protein sequence ID" value="NIA70295.1"/>
    <property type="molecule type" value="Genomic_DNA"/>
</dbReference>
<evidence type="ECO:0000256" key="3">
    <source>
        <dbReference type="ARBA" id="ARBA00022764"/>
    </source>
</evidence>
<evidence type="ECO:0000256" key="7">
    <source>
        <dbReference type="ARBA" id="ARBA00030642"/>
    </source>
</evidence>
<keyword evidence="5" id="KW-0143">Chaperone</keyword>
<evidence type="ECO:0000256" key="5">
    <source>
        <dbReference type="ARBA" id="ARBA00023186"/>
    </source>
</evidence>